<organism evidence="1 2">
    <name type="scientific">Halorhodospira halochloris</name>
    <name type="common">Ectothiorhodospira halochloris</name>
    <dbReference type="NCBI Taxonomy" id="1052"/>
    <lineage>
        <taxon>Bacteria</taxon>
        <taxon>Pseudomonadati</taxon>
        <taxon>Pseudomonadota</taxon>
        <taxon>Gammaproteobacteria</taxon>
        <taxon>Chromatiales</taxon>
        <taxon>Ectothiorhodospiraceae</taxon>
        <taxon>Halorhodospira</taxon>
    </lineage>
</organism>
<accession>A0A110B298</accession>
<dbReference type="Proteomes" id="UP000218890">
    <property type="component" value="Chromosome"/>
</dbReference>
<dbReference type="AlphaFoldDB" id="A0A110B298"/>
<dbReference type="RefSeq" id="WP_096409748.1">
    <property type="nucleotide sequence ID" value="NZ_AP017372.2"/>
</dbReference>
<sequence>MAGVHRLLWAAVAVGGLFVVAGAAALLGDRDTTAPQPEFSAAGECITATEQMRREHPHLLAERMHQSVREGKRDAEQSMHGCVDCHATPPEEQEAGADPMQFCSSCHDYTGVQIGCFNCHADGSNPDNYGSSPDN</sequence>
<dbReference type="KEGG" id="hhk:HH1059_16630"/>
<protein>
    <submittedName>
        <fullName evidence="1">Sulfite reduction-associated complex DsrMKJOP multiheme protein DsrJ</fullName>
    </submittedName>
</protein>
<keyword evidence="2" id="KW-1185">Reference proteome</keyword>
<dbReference type="InterPro" id="IPR036280">
    <property type="entry name" value="Multihaem_cyt_sf"/>
</dbReference>
<name>A0A110B298_HALHR</name>
<reference evidence="1" key="1">
    <citation type="submission" date="2016-02" db="EMBL/GenBank/DDBJ databases">
        <title>Halorhodospira halochloris DSM-1059 complete genome, version 2.</title>
        <authorList>
            <person name="Tsukatani Y."/>
        </authorList>
    </citation>
    <scope>NUCLEOTIDE SEQUENCE</scope>
    <source>
        <strain evidence="1">DSM 1059</strain>
    </source>
</reference>
<dbReference type="OrthoDB" id="9790557at2"/>
<dbReference type="EMBL" id="AP017372">
    <property type="protein sequence ID" value="BAU58375.1"/>
    <property type="molecule type" value="Genomic_DNA"/>
</dbReference>
<evidence type="ECO:0000313" key="1">
    <source>
        <dbReference type="EMBL" id="BAU58375.1"/>
    </source>
</evidence>
<dbReference type="SUPFAM" id="SSF48695">
    <property type="entry name" value="Multiheme cytochromes"/>
    <property type="match status" value="1"/>
</dbReference>
<gene>
    <name evidence="1" type="ORF">HH1059_16630</name>
</gene>
<evidence type="ECO:0000313" key="2">
    <source>
        <dbReference type="Proteomes" id="UP000218890"/>
    </source>
</evidence>
<proteinExistence type="predicted"/>